<sequence>MLVHRLWNEGDLGFQQMVYASRRGTRLLNMSDFRDDAHSNSWDHSAFGEPGIVINVPTPQGRGPEINSQKFPTIPRGEGNPCGAPSIL</sequence>
<keyword evidence="3" id="KW-1185">Reference proteome</keyword>
<gene>
    <name evidence="2" type="ORF">Scep_007567</name>
</gene>
<feature type="region of interest" description="Disordered" evidence="1">
    <location>
        <begin position="41"/>
        <end position="88"/>
    </location>
</feature>
<proteinExistence type="predicted"/>
<reference evidence="2 3" key="1">
    <citation type="submission" date="2024-01" db="EMBL/GenBank/DDBJ databases">
        <title>Genome assemblies of Stephania.</title>
        <authorList>
            <person name="Yang L."/>
        </authorList>
    </citation>
    <scope>NUCLEOTIDE SEQUENCE [LARGE SCALE GENOMIC DNA]</scope>
    <source>
        <strain evidence="2">JXDWG</strain>
        <tissue evidence="2">Leaf</tissue>
    </source>
</reference>
<accession>A0AAP0PNY9</accession>
<evidence type="ECO:0000313" key="3">
    <source>
        <dbReference type="Proteomes" id="UP001419268"/>
    </source>
</evidence>
<evidence type="ECO:0000313" key="2">
    <source>
        <dbReference type="EMBL" id="KAK9148810.1"/>
    </source>
</evidence>
<dbReference type="Proteomes" id="UP001419268">
    <property type="component" value="Unassembled WGS sequence"/>
</dbReference>
<name>A0AAP0PNY9_9MAGN</name>
<dbReference type="Gene3D" id="1.25.40.90">
    <property type="match status" value="1"/>
</dbReference>
<dbReference type="InterPro" id="IPR008942">
    <property type="entry name" value="ENTH_VHS"/>
</dbReference>
<evidence type="ECO:0000256" key="1">
    <source>
        <dbReference type="SAM" id="MobiDB-lite"/>
    </source>
</evidence>
<organism evidence="2 3">
    <name type="scientific">Stephania cephalantha</name>
    <dbReference type="NCBI Taxonomy" id="152367"/>
    <lineage>
        <taxon>Eukaryota</taxon>
        <taxon>Viridiplantae</taxon>
        <taxon>Streptophyta</taxon>
        <taxon>Embryophyta</taxon>
        <taxon>Tracheophyta</taxon>
        <taxon>Spermatophyta</taxon>
        <taxon>Magnoliopsida</taxon>
        <taxon>Ranunculales</taxon>
        <taxon>Menispermaceae</taxon>
        <taxon>Menispermoideae</taxon>
        <taxon>Cissampelideae</taxon>
        <taxon>Stephania</taxon>
    </lineage>
</organism>
<protein>
    <submittedName>
        <fullName evidence="2">Uncharacterized protein</fullName>
    </submittedName>
</protein>
<comment type="caution">
    <text evidence="2">The sequence shown here is derived from an EMBL/GenBank/DDBJ whole genome shotgun (WGS) entry which is preliminary data.</text>
</comment>
<dbReference type="AlphaFoldDB" id="A0AAP0PNY9"/>
<dbReference type="EMBL" id="JBBNAG010000003">
    <property type="protein sequence ID" value="KAK9148810.1"/>
    <property type="molecule type" value="Genomic_DNA"/>
</dbReference>